<evidence type="ECO:0000256" key="1">
    <source>
        <dbReference type="SAM" id="SignalP"/>
    </source>
</evidence>
<dbReference type="PANTHER" id="PTHR46825:SF7">
    <property type="entry name" value="D-ALANYL-D-ALANINE CARBOXYPEPTIDASE"/>
    <property type="match status" value="1"/>
</dbReference>
<gene>
    <name evidence="3" type="primary">adp</name>
    <name evidence="3" type="ORF">Ssi02_27800</name>
</gene>
<keyword evidence="1" id="KW-0732">Signal</keyword>
<keyword evidence="3" id="KW-0378">Hydrolase</keyword>
<feature type="signal peptide" evidence="1">
    <location>
        <begin position="1"/>
        <end position="28"/>
    </location>
</feature>
<feature type="domain" description="Beta-lactamase-related" evidence="2">
    <location>
        <begin position="34"/>
        <end position="333"/>
    </location>
</feature>
<reference evidence="3" key="1">
    <citation type="submission" date="2021-01" db="EMBL/GenBank/DDBJ databases">
        <title>Whole genome shotgun sequence of Sinosporangium siamense NBRC 109515.</title>
        <authorList>
            <person name="Komaki H."/>
            <person name="Tamura T."/>
        </authorList>
    </citation>
    <scope>NUCLEOTIDE SEQUENCE</scope>
    <source>
        <strain evidence="3">NBRC 109515</strain>
    </source>
</reference>
<dbReference type="Pfam" id="PF00144">
    <property type="entry name" value="Beta-lactamase"/>
    <property type="match status" value="1"/>
</dbReference>
<organism evidence="3 4">
    <name type="scientific">Sinosporangium siamense</name>
    <dbReference type="NCBI Taxonomy" id="1367973"/>
    <lineage>
        <taxon>Bacteria</taxon>
        <taxon>Bacillati</taxon>
        <taxon>Actinomycetota</taxon>
        <taxon>Actinomycetes</taxon>
        <taxon>Streptosporangiales</taxon>
        <taxon>Streptosporangiaceae</taxon>
        <taxon>Sinosporangium</taxon>
    </lineage>
</organism>
<dbReference type="SUPFAM" id="SSF56601">
    <property type="entry name" value="beta-lactamase/transpeptidase-like"/>
    <property type="match status" value="1"/>
</dbReference>
<dbReference type="Gene3D" id="3.40.710.10">
    <property type="entry name" value="DD-peptidase/beta-lactamase superfamily"/>
    <property type="match status" value="1"/>
</dbReference>
<dbReference type="InterPro" id="IPR012338">
    <property type="entry name" value="Beta-lactam/transpept-like"/>
</dbReference>
<dbReference type="PANTHER" id="PTHR46825">
    <property type="entry name" value="D-ALANYL-D-ALANINE-CARBOXYPEPTIDASE/ENDOPEPTIDASE AMPH"/>
    <property type="match status" value="1"/>
</dbReference>
<proteinExistence type="predicted"/>
<dbReference type="EMBL" id="BOOW01000018">
    <property type="protein sequence ID" value="GII92549.1"/>
    <property type="molecule type" value="Genomic_DNA"/>
</dbReference>
<accession>A0A919RHL6</accession>
<comment type="caution">
    <text evidence="3">The sequence shown here is derived from an EMBL/GenBank/DDBJ whole genome shotgun (WGS) entry which is preliminary data.</text>
</comment>
<keyword evidence="3" id="KW-0121">Carboxypeptidase</keyword>
<evidence type="ECO:0000313" key="3">
    <source>
        <dbReference type="EMBL" id="GII92549.1"/>
    </source>
</evidence>
<protein>
    <submittedName>
        <fullName evidence="3">D-alanyl-D-alanine carboxypeptidase</fullName>
    </submittedName>
</protein>
<dbReference type="AlphaFoldDB" id="A0A919RHL6"/>
<evidence type="ECO:0000259" key="2">
    <source>
        <dbReference type="Pfam" id="PF00144"/>
    </source>
</evidence>
<dbReference type="RefSeq" id="WP_204025456.1">
    <property type="nucleotide sequence ID" value="NZ_BOOW01000018.1"/>
</dbReference>
<dbReference type="GO" id="GO:0004180">
    <property type="term" value="F:carboxypeptidase activity"/>
    <property type="evidence" value="ECO:0007669"/>
    <property type="project" value="UniProtKB-KW"/>
</dbReference>
<evidence type="ECO:0000313" key="4">
    <source>
        <dbReference type="Proteomes" id="UP000606172"/>
    </source>
</evidence>
<dbReference type="InterPro" id="IPR001466">
    <property type="entry name" value="Beta-lactam-related"/>
</dbReference>
<dbReference type="Proteomes" id="UP000606172">
    <property type="component" value="Unassembled WGS sequence"/>
</dbReference>
<sequence length="359" mass="38459">MAVSRPRTGLLLAATVTALAMTATPASANDGSPVQRVLDRAVADGGVPGIVAEIHRKHRKTWFGTAGVADRATGAKRVQGEHFRIGSVTKAFTATVMLQLAAEGRLSMDDTVAKWLPGVVEEQLGGDGSKIDLRRLLNHTSGLPDVVPGQEIPRPERPGAGFIYSKLNYNLAGMIIERVTGAKLADEIARRIARPLGLTGTYLPGGETAIRTPHARHYTKDGTGPGAQIHDVTETDVSWAWAAGGMISTTADLHRFLDSLLRGRLLPPAQQREMFTTVSTEGGDWIANTRYGLGVYAQRLRCGVTVWGGGGAVPGSWTYAMGSRRGTHRVVSNVNGDWDDPLATFTELLEARFCRTGSR</sequence>
<feature type="chain" id="PRO_5037964844" evidence="1">
    <location>
        <begin position="29"/>
        <end position="359"/>
    </location>
</feature>
<keyword evidence="4" id="KW-1185">Reference proteome</keyword>
<dbReference type="InterPro" id="IPR050491">
    <property type="entry name" value="AmpC-like"/>
</dbReference>
<keyword evidence="3" id="KW-0645">Protease</keyword>
<name>A0A919RHL6_9ACTN</name>